<keyword evidence="3" id="KW-1185">Reference proteome</keyword>
<accession>A0AAV4CC52</accession>
<evidence type="ECO:0000313" key="2">
    <source>
        <dbReference type="EMBL" id="GFO30169.1"/>
    </source>
</evidence>
<protein>
    <submittedName>
        <fullName evidence="2">Uncharacterized protein</fullName>
    </submittedName>
</protein>
<feature type="compositionally biased region" description="Polar residues" evidence="1">
    <location>
        <begin position="53"/>
        <end position="65"/>
    </location>
</feature>
<dbReference type="Proteomes" id="UP000735302">
    <property type="component" value="Unassembled WGS sequence"/>
</dbReference>
<name>A0AAV4CC52_9GAST</name>
<feature type="compositionally biased region" description="Basic residues" evidence="1">
    <location>
        <begin position="91"/>
        <end position="101"/>
    </location>
</feature>
<reference evidence="2 3" key="1">
    <citation type="journal article" date="2021" name="Elife">
        <title>Chloroplast acquisition without the gene transfer in kleptoplastic sea slugs, Plakobranchus ocellatus.</title>
        <authorList>
            <person name="Maeda T."/>
            <person name="Takahashi S."/>
            <person name="Yoshida T."/>
            <person name="Shimamura S."/>
            <person name="Takaki Y."/>
            <person name="Nagai Y."/>
            <person name="Toyoda A."/>
            <person name="Suzuki Y."/>
            <person name="Arimoto A."/>
            <person name="Ishii H."/>
            <person name="Satoh N."/>
            <person name="Nishiyama T."/>
            <person name="Hasebe M."/>
            <person name="Maruyama T."/>
            <person name="Minagawa J."/>
            <person name="Obokata J."/>
            <person name="Shigenobu S."/>
        </authorList>
    </citation>
    <scope>NUCLEOTIDE SEQUENCE [LARGE SCALE GENOMIC DNA]</scope>
</reference>
<proteinExistence type="predicted"/>
<gene>
    <name evidence="2" type="ORF">PoB_005667400</name>
</gene>
<comment type="caution">
    <text evidence="2">The sequence shown here is derived from an EMBL/GenBank/DDBJ whole genome shotgun (WGS) entry which is preliminary data.</text>
</comment>
<sequence>MLQFQKKRSGLLPKLALPVARAEAACVEIRPVKEFDLGRVLTVIITPERSVAGTASTNQTRTRLQNGRAASGRQRSVCHRQRRKDGTEPKKKTKKKNNPKTKHAICLSTEPKVFLCCTGVEGCNQLALKLSKKQRHAFRV</sequence>
<evidence type="ECO:0000313" key="3">
    <source>
        <dbReference type="Proteomes" id="UP000735302"/>
    </source>
</evidence>
<feature type="region of interest" description="Disordered" evidence="1">
    <location>
        <begin position="51"/>
        <end position="101"/>
    </location>
</feature>
<dbReference type="EMBL" id="BLXT01006232">
    <property type="protein sequence ID" value="GFO30169.1"/>
    <property type="molecule type" value="Genomic_DNA"/>
</dbReference>
<evidence type="ECO:0000256" key="1">
    <source>
        <dbReference type="SAM" id="MobiDB-lite"/>
    </source>
</evidence>
<dbReference type="AlphaFoldDB" id="A0AAV4CC52"/>
<organism evidence="2 3">
    <name type="scientific">Plakobranchus ocellatus</name>
    <dbReference type="NCBI Taxonomy" id="259542"/>
    <lineage>
        <taxon>Eukaryota</taxon>
        <taxon>Metazoa</taxon>
        <taxon>Spiralia</taxon>
        <taxon>Lophotrochozoa</taxon>
        <taxon>Mollusca</taxon>
        <taxon>Gastropoda</taxon>
        <taxon>Heterobranchia</taxon>
        <taxon>Euthyneura</taxon>
        <taxon>Panpulmonata</taxon>
        <taxon>Sacoglossa</taxon>
        <taxon>Placobranchoidea</taxon>
        <taxon>Plakobranchidae</taxon>
        <taxon>Plakobranchus</taxon>
    </lineage>
</organism>